<dbReference type="KEGG" id="smo:SELMODRAFT_427706"/>
<organism evidence="3">
    <name type="scientific">Selaginella moellendorffii</name>
    <name type="common">Spikemoss</name>
    <dbReference type="NCBI Taxonomy" id="88036"/>
    <lineage>
        <taxon>Eukaryota</taxon>
        <taxon>Viridiplantae</taxon>
        <taxon>Streptophyta</taxon>
        <taxon>Embryophyta</taxon>
        <taxon>Tracheophyta</taxon>
        <taxon>Lycopodiopsida</taxon>
        <taxon>Selaginellales</taxon>
        <taxon>Selaginellaceae</taxon>
        <taxon>Selaginella</taxon>
    </lineage>
</organism>
<dbReference type="InParanoid" id="D8T0G3"/>
<accession>D8T0G3</accession>
<evidence type="ECO:0000313" key="2">
    <source>
        <dbReference type="EMBL" id="EFJ09902.1"/>
    </source>
</evidence>
<gene>
    <name evidence="2" type="ORF">SELMODRAFT_427706</name>
</gene>
<reference evidence="2 3" key="1">
    <citation type="journal article" date="2011" name="Science">
        <title>The Selaginella genome identifies genetic changes associated with the evolution of vascular plants.</title>
        <authorList>
            <person name="Banks J.A."/>
            <person name="Nishiyama T."/>
            <person name="Hasebe M."/>
            <person name="Bowman J.L."/>
            <person name="Gribskov M."/>
            <person name="dePamphilis C."/>
            <person name="Albert V.A."/>
            <person name="Aono N."/>
            <person name="Aoyama T."/>
            <person name="Ambrose B.A."/>
            <person name="Ashton N.W."/>
            <person name="Axtell M.J."/>
            <person name="Barker E."/>
            <person name="Barker M.S."/>
            <person name="Bennetzen J.L."/>
            <person name="Bonawitz N.D."/>
            <person name="Chapple C."/>
            <person name="Cheng C."/>
            <person name="Correa L.G."/>
            <person name="Dacre M."/>
            <person name="DeBarry J."/>
            <person name="Dreyer I."/>
            <person name="Elias M."/>
            <person name="Engstrom E.M."/>
            <person name="Estelle M."/>
            <person name="Feng L."/>
            <person name="Finet C."/>
            <person name="Floyd S.K."/>
            <person name="Frommer W.B."/>
            <person name="Fujita T."/>
            <person name="Gramzow L."/>
            <person name="Gutensohn M."/>
            <person name="Harholt J."/>
            <person name="Hattori M."/>
            <person name="Heyl A."/>
            <person name="Hirai T."/>
            <person name="Hiwatashi Y."/>
            <person name="Ishikawa M."/>
            <person name="Iwata M."/>
            <person name="Karol K.G."/>
            <person name="Koehler B."/>
            <person name="Kolukisaoglu U."/>
            <person name="Kubo M."/>
            <person name="Kurata T."/>
            <person name="Lalonde S."/>
            <person name="Li K."/>
            <person name="Li Y."/>
            <person name="Litt A."/>
            <person name="Lyons E."/>
            <person name="Manning G."/>
            <person name="Maruyama T."/>
            <person name="Michael T.P."/>
            <person name="Mikami K."/>
            <person name="Miyazaki S."/>
            <person name="Morinaga S."/>
            <person name="Murata T."/>
            <person name="Mueller-Roeber B."/>
            <person name="Nelson D.R."/>
            <person name="Obara M."/>
            <person name="Oguri Y."/>
            <person name="Olmstead R.G."/>
            <person name="Onodera N."/>
            <person name="Petersen B.L."/>
            <person name="Pils B."/>
            <person name="Prigge M."/>
            <person name="Rensing S.A."/>
            <person name="Riano-Pachon D.M."/>
            <person name="Roberts A.W."/>
            <person name="Sato Y."/>
            <person name="Scheller H.V."/>
            <person name="Schulz B."/>
            <person name="Schulz C."/>
            <person name="Shakirov E.V."/>
            <person name="Shibagaki N."/>
            <person name="Shinohara N."/>
            <person name="Shippen D.E."/>
            <person name="Soerensen I."/>
            <person name="Sotooka R."/>
            <person name="Sugimoto N."/>
            <person name="Sugita M."/>
            <person name="Sumikawa N."/>
            <person name="Tanurdzic M."/>
            <person name="Theissen G."/>
            <person name="Ulvskov P."/>
            <person name="Wakazuki S."/>
            <person name="Weng J.K."/>
            <person name="Willats W.W."/>
            <person name="Wipf D."/>
            <person name="Wolf P.G."/>
            <person name="Yang L."/>
            <person name="Zimmer A.D."/>
            <person name="Zhu Q."/>
            <person name="Mitros T."/>
            <person name="Hellsten U."/>
            <person name="Loque D."/>
            <person name="Otillar R."/>
            <person name="Salamov A."/>
            <person name="Schmutz J."/>
            <person name="Shapiro H."/>
            <person name="Lindquist E."/>
            <person name="Lucas S."/>
            <person name="Rokhsar D."/>
            <person name="Grigoriev I.V."/>
        </authorList>
    </citation>
    <scope>NUCLEOTIDE SEQUENCE [LARGE SCALE GENOMIC DNA]</scope>
</reference>
<evidence type="ECO:0000313" key="3">
    <source>
        <dbReference type="Proteomes" id="UP000001514"/>
    </source>
</evidence>
<dbReference type="AlphaFoldDB" id="D8T0G3"/>
<protein>
    <submittedName>
        <fullName evidence="2">Uncharacterized protein</fullName>
    </submittedName>
</protein>
<keyword evidence="1" id="KW-0732">Signal</keyword>
<proteinExistence type="predicted"/>
<keyword evidence="3" id="KW-1185">Reference proteome</keyword>
<feature type="chain" id="PRO_5003123197" evidence="1">
    <location>
        <begin position="28"/>
        <end position="112"/>
    </location>
</feature>
<feature type="signal peptide" evidence="1">
    <location>
        <begin position="1"/>
        <end position="27"/>
    </location>
</feature>
<dbReference type="Gramene" id="EFJ09902">
    <property type="protein sequence ID" value="EFJ09902"/>
    <property type="gene ID" value="SELMODRAFT_427706"/>
</dbReference>
<sequence>MTRFLVLLLLLLMLLLGLLLLHPFSSSSPPPPPSSLGVEDNGRWIKSLRSFLAKRVCHRDTVAQSCQPFYNVTCKKGGFRLECWSCEMIQRCTPQAVGCYFHFMDNITYCGF</sequence>
<dbReference type="HOGENOM" id="CLU_2162781_0_0_1"/>
<dbReference type="Proteomes" id="UP000001514">
    <property type="component" value="Unassembled WGS sequence"/>
</dbReference>
<name>D8T0G3_SELML</name>
<evidence type="ECO:0000256" key="1">
    <source>
        <dbReference type="SAM" id="SignalP"/>
    </source>
</evidence>
<dbReference type="EMBL" id="GL377658">
    <property type="protein sequence ID" value="EFJ09902.1"/>
    <property type="molecule type" value="Genomic_DNA"/>
</dbReference>